<organism evidence="2">
    <name type="scientific">Anguilla anguilla</name>
    <name type="common">European freshwater eel</name>
    <name type="synonym">Muraena anguilla</name>
    <dbReference type="NCBI Taxonomy" id="7936"/>
    <lineage>
        <taxon>Eukaryota</taxon>
        <taxon>Metazoa</taxon>
        <taxon>Chordata</taxon>
        <taxon>Craniata</taxon>
        <taxon>Vertebrata</taxon>
        <taxon>Euteleostomi</taxon>
        <taxon>Actinopterygii</taxon>
        <taxon>Neopterygii</taxon>
        <taxon>Teleostei</taxon>
        <taxon>Anguilliformes</taxon>
        <taxon>Anguillidae</taxon>
        <taxon>Anguilla</taxon>
    </lineage>
</organism>
<keyword evidence="1" id="KW-0732">Signal</keyword>
<name>A0A0E9WZ49_ANGAN</name>
<dbReference type="EMBL" id="GBXM01012840">
    <property type="protein sequence ID" value="JAH95737.1"/>
    <property type="molecule type" value="Transcribed_RNA"/>
</dbReference>
<feature type="chain" id="PRO_5002434902" evidence="1">
    <location>
        <begin position="22"/>
        <end position="86"/>
    </location>
</feature>
<accession>A0A0E9WZ49</accession>
<proteinExistence type="predicted"/>
<reference evidence="2" key="2">
    <citation type="journal article" date="2015" name="Fish Shellfish Immunol.">
        <title>Early steps in the European eel (Anguilla anguilla)-Vibrio vulnificus interaction in the gills: Role of the RtxA13 toxin.</title>
        <authorList>
            <person name="Callol A."/>
            <person name="Pajuelo D."/>
            <person name="Ebbesson L."/>
            <person name="Teles M."/>
            <person name="MacKenzie S."/>
            <person name="Amaro C."/>
        </authorList>
    </citation>
    <scope>NUCLEOTIDE SEQUENCE</scope>
</reference>
<sequence>MTVHFPDLIHLLCVKWGLGSCGSWGEWRWQKQGDLIGGLVFLKVCPAWRSAVWRNCGQNSEKIPKQSQTAALHIQTPAPVQVKVSM</sequence>
<evidence type="ECO:0000256" key="1">
    <source>
        <dbReference type="SAM" id="SignalP"/>
    </source>
</evidence>
<dbReference type="AlphaFoldDB" id="A0A0E9WZ49"/>
<feature type="signal peptide" evidence="1">
    <location>
        <begin position="1"/>
        <end position="21"/>
    </location>
</feature>
<evidence type="ECO:0000313" key="2">
    <source>
        <dbReference type="EMBL" id="JAH95737.1"/>
    </source>
</evidence>
<protein>
    <submittedName>
        <fullName evidence="2">Uncharacterized protein</fullName>
    </submittedName>
</protein>
<reference evidence="2" key="1">
    <citation type="submission" date="2014-11" db="EMBL/GenBank/DDBJ databases">
        <authorList>
            <person name="Amaro Gonzalez C."/>
        </authorList>
    </citation>
    <scope>NUCLEOTIDE SEQUENCE</scope>
</reference>